<dbReference type="PROSITE" id="PS00662">
    <property type="entry name" value="T2SP_E"/>
    <property type="match status" value="1"/>
</dbReference>
<evidence type="ECO:0000256" key="2">
    <source>
        <dbReference type="ARBA" id="ARBA00022741"/>
    </source>
</evidence>
<dbReference type="SUPFAM" id="SSF160246">
    <property type="entry name" value="EspE N-terminal domain-like"/>
    <property type="match status" value="1"/>
</dbReference>
<protein>
    <submittedName>
        <fullName evidence="6">Type IV pilus assembly protein PilB</fullName>
    </submittedName>
</protein>
<evidence type="ECO:0000313" key="7">
    <source>
        <dbReference type="Proteomes" id="UP001519308"/>
    </source>
</evidence>
<organism evidence="6 7">
    <name type="scientific">Clostridium punense</name>
    <dbReference type="NCBI Taxonomy" id="1054297"/>
    <lineage>
        <taxon>Bacteria</taxon>
        <taxon>Bacillati</taxon>
        <taxon>Bacillota</taxon>
        <taxon>Clostridia</taxon>
        <taxon>Eubacteriales</taxon>
        <taxon>Clostridiaceae</taxon>
        <taxon>Clostridium</taxon>
    </lineage>
</organism>
<dbReference type="InterPro" id="IPR007831">
    <property type="entry name" value="T2SS_GspE_N"/>
</dbReference>
<dbReference type="PANTHER" id="PTHR30258">
    <property type="entry name" value="TYPE II SECRETION SYSTEM PROTEIN GSPE-RELATED"/>
    <property type="match status" value="1"/>
</dbReference>
<sequence>MAIGGKQVKRLGDLLVQAGKITNFQLQEALKKQKFLGKKIGEVLIAEGYVTIEDILEVLEKQTGITRINLELNTIDKRAIKAVPENICLKNDLIPFGFDGNKIKVAMWDPLNIFAIDDIYIASGFEVEAYLATRDEIKRTIERQYSDEQVTKAAEELSKEKQGDSKSQGNVDETFDDIKNAPVVKMIDYLIRNAIEQRASDIHIEPYEKIVRIRYRIDGQLQQVSTLSIDSLPPLVTRIKIMANLNIAEKRLPQDGRIITRLTDKEVDLRVSILPMISGEKIVIRVLSRDGYQIGRSSLGMSEEELQSLDNMTKNPHGIILVTGPTGSGKSTTLYTILNELNDEGKNIITIEDPVEYIMEGINQVNVNTKSGLTFANGLRSILRQDPDIVMIGEIRDNETAQIAVRAAITGHLVLSTLHTNDAPSSVVRLVDMGIEPYLVATSISGVIAQRLVKKICSKCKKEYKASVHEKKILAMDPYEELILHKGEGCAYCNNTGYVGRTGVYELMEITREHKEAILSDKSSDELRDISIEKGMKTLGLACKSLVLQGVTTVDELAKIAFLNE</sequence>
<accession>A0ABS4JYV2</accession>
<gene>
    <name evidence="6" type="ORF">J2Z44_000494</name>
</gene>
<dbReference type="Proteomes" id="UP001519308">
    <property type="component" value="Unassembled WGS sequence"/>
</dbReference>
<dbReference type="Gene3D" id="3.30.450.90">
    <property type="match status" value="1"/>
</dbReference>
<dbReference type="InterPro" id="IPR003593">
    <property type="entry name" value="AAA+_ATPase"/>
</dbReference>
<dbReference type="PANTHER" id="PTHR30258:SF3">
    <property type="entry name" value="SLL1921 PROTEIN"/>
    <property type="match status" value="1"/>
</dbReference>
<dbReference type="SUPFAM" id="SSF52540">
    <property type="entry name" value="P-loop containing nucleoside triphosphate hydrolases"/>
    <property type="match status" value="1"/>
</dbReference>
<keyword evidence="2" id="KW-0547">Nucleotide-binding</keyword>
<name>A0ABS4JYV2_9CLOT</name>
<reference evidence="6 7" key="1">
    <citation type="submission" date="2021-03" db="EMBL/GenBank/DDBJ databases">
        <title>Genomic Encyclopedia of Type Strains, Phase IV (KMG-IV): sequencing the most valuable type-strain genomes for metagenomic binning, comparative biology and taxonomic classification.</title>
        <authorList>
            <person name="Goeker M."/>
        </authorList>
    </citation>
    <scope>NUCLEOTIDE SEQUENCE [LARGE SCALE GENOMIC DNA]</scope>
    <source>
        <strain evidence="6 7">DSM 28650</strain>
    </source>
</reference>
<dbReference type="RefSeq" id="WP_209649311.1">
    <property type="nucleotide sequence ID" value="NZ_JAGGLL010000003.1"/>
</dbReference>
<feature type="region of interest" description="Disordered" evidence="4">
    <location>
        <begin position="152"/>
        <end position="173"/>
    </location>
</feature>
<feature type="domain" description="Bacterial type II secretion system protein E" evidence="5">
    <location>
        <begin position="383"/>
        <end position="397"/>
    </location>
</feature>
<comment type="similarity">
    <text evidence="1">Belongs to the GSP E family.</text>
</comment>
<feature type="compositionally biased region" description="Basic and acidic residues" evidence="4">
    <location>
        <begin position="152"/>
        <end position="164"/>
    </location>
</feature>
<dbReference type="InterPro" id="IPR037257">
    <property type="entry name" value="T2SS_E_N_sf"/>
</dbReference>
<dbReference type="Pfam" id="PF05157">
    <property type="entry name" value="MshEN"/>
    <property type="match status" value="1"/>
</dbReference>
<dbReference type="Gene3D" id="3.40.50.300">
    <property type="entry name" value="P-loop containing nucleotide triphosphate hydrolases"/>
    <property type="match status" value="1"/>
</dbReference>
<dbReference type="SMART" id="SM00382">
    <property type="entry name" value="AAA"/>
    <property type="match status" value="1"/>
</dbReference>
<evidence type="ECO:0000259" key="5">
    <source>
        <dbReference type="PROSITE" id="PS00662"/>
    </source>
</evidence>
<dbReference type="Gene3D" id="3.30.300.160">
    <property type="entry name" value="Type II secretion system, protein E, N-terminal domain"/>
    <property type="match status" value="1"/>
</dbReference>
<comment type="caution">
    <text evidence="6">The sequence shown here is derived from an EMBL/GenBank/DDBJ whole genome shotgun (WGS) entry which is preliminary data.</text>
</comment>
<keyword evidence="7" id="KW-1185">Reference proteome</keyword>
<evidence type="ECO:0000256" key="1">
    <source>
        <dbReference type="ARBA" id="ARBA00006611"/>
    </source>
</evidence>
<evidence type="ECO:0000256" key="3">
    <source>
        <dbReference type="ARBA" id="ARBA00022840"/>
    </source>
</evidence>
<dbReference type="Pfam" id="PF00437">
    <property type="entry name" value="T2SSE"/>
    <property type="match status" value="1"/>
</dbReference>
<dbReference type="CDD" id="cd01129">
    <property type="entry name" value="PulE-GspE-like"/>
    <property type="match status" value="1"/>
</dbReference>
<proteinExistence type="inferred from homology"/>
<dbReference type="EMBL" id="JAGGLL010000003">
    <property type="protein sequence ID" value="MBP2020710.1"/>
    <property type="molecule type" value="Genomic_DNA"/>
</dbReference>
<evidence type="ECO:0000256" key="4">
    <source>
        <dbReference type="SAM" id="MobiDB-lite"/>
    </source>
</evidence>
<dbReference type="InterPro" id="IPR001482">
    <property type="entry name" value="T2SS/T4SS_dom"/>
</dbReference>
<dbReference type="InterPro" id="IPR027417">
    <property type="entry name" value="P-loop_NTPase"/>
</dbReference>
<keyword evidence="3" id="KW-0067">ATP-binding</keyword>
<evidence type="ECO:0000313" key="6">
    <source>
        <dbReference type="EMBL" id="MBP2020710.1"/>
    </source>
</evidence>